<name>D8UBU6_VOLCA</name>
<reference evidence="1 2" key="1">
    <citation type="journal article" date="2010" name="Science">
        <title>Genomic analysis of organismal complexity in the multicellular green alga Volvox carteri.</title>
        <authorList>
            <person name="Prochnik S.E."/>
            <person name="Umen J."/>
            <person name="Nedelcu A.M."/>
            <person name="Hallmann A."/>
            <person name="Miller S.M."/>
            <person name="Nishii I."/>
            <person name="Ferris P."/>
            <person name="Kuo A."/>
            <person name="Mitros T."/>
            <person name="Fritz-Laylin L.K."/>
            <person name="Hellsten U."/>
            <person name="Chapman J."/>
            <person name="Simakov O."/>
            <person name="Rensing S.A."/>
            <person name="Terry A."/>
            <person name="Pangilinan J."/>
            <person name="Kapitonov V."/>
            <person name="Jurka J."/>
            <person name="Salamov A."/>
            <person name="Shapiro H."/>
            <person name="Schmutz J."/>
            <person name="Grimwood J."/>
            <person name="Lindquist E."/>
            <person name="Lucas S."/>
            <person name="Grigoriev I.V."/>
            <person name="Schmitt R."/>
            <person name="Kirk D."/>
            <person name="Rokhsar D.S."/>
        </authorList>
    </citation>
    <scope>NUCLEOTIDE SEQUENCE [LARGE SCALE GENOMIC DNA]</scope>
    <source>
        <strain evidence="2">f. Nagariensis / Eve</strain>
    </source>
</reference>
<dbReference type="EMBL" id="GL378378">
    <property type="protein sequence ID" value="EFJ42828.1"/>
    <property type="molecule type" value="Genomic_DNA"/>
</dbReference>
<sequence length="235" mass="24738">MSRRRKTRLLKIRKQLTAEAAAAETGGWAAAKKLEATKAALQALPIPPEDSGEAELAAATTPGTSFEAACATMKGLCHRGVCLGYGALRPDLVPPNLTARLSQISEIFRASTAGELAMFLELLRINHLVQAATKLGQHGALHDTLHDVLAQLWNSLYEHGMEPTKKAAQAAVQTAVSLREGPAAAALLLLTAQYTAEPLAGTEAPAVLGLLEAESPEVAAKLRQRLPQLGIASTT</sequence>
<proteinExistence type="predicted"/>
<dbReference type="GeneID" id="9618943"/>
<dbReference type="OrthoDB" id="548147at2759"/>
<dbReference type="KEGG" id="vcn:VOLCADRAFT_97080"/>
<dbReference type="RefSeq" id="XP_002956088.1">
    <property type="nucleotide sequence ID" value="XM_002956042.1"/>
</dbReference>
<gene>
    <name evidence="1" type="ORF">VOLCADRAFT_97080</name>
</gene>
<organism evidence="2">
    <name type="scientific">Volvox carteri f. nagariensis</name>
    <dbReference type="NCBI Taxonomy" id="3068"/>
    <lineage>
        <taxon>Eukaryota</taxon>
        <taxon>Viridiplantae</taxon>
        <taxon>Chlorophyta</taxon>
        <taxon>core chlorophytes</taxon>
        <taxon>Chlorophyceae</taxon>
        <taxon>CS clade</taxon>
        <taxon>Chlamydomonadales</taxon>
        <taxon>Volvocaceae</taxon>
        <taxon>Volvox</taxon>
    </lineage>
</organism>
<dbReference type="InParanoid" id="D8UBU6"/>
<protein>
    <submittedName>
        <fullName evidence="1">Uncharacterized protein</fullName>
    </submittedName>
</protein>
<dbReference type="Proteomes" id="UP000001058">
    <property type="component" value="Unassembled WGS sequence"/>
</dbReference>
<dbReference type="AlphaFoldDB" id="D8UBU6"/>
<evidence type="ECO:0000313" key="1">
    <source>
        <dbReference type="EMBL" id="EFJ42828.1"/>
    </source>
</evidence>
<accession>D8UBU6</accession>
<keyword evidence="2" id="KW-1185">Reference proteome</keyword>
<evidence type="ECO:0000313" key="2">
    <source>
        <dbReference type="Proteomes" id="UP000001058"/>
    </source>
</evidence>